<gene>
    <name evidence="4" type="ORF">P0Y48_06340</name>
</gene>
<dbReference type="Pfam" id="PF00498">
    <property type="entry name" value="FHA"/>
    <property type="match status" value="1"/>
</dbReference>
<name>A0AAJ5W4I9_9MICO</name>
<dbReference type="InterPro" id="IPR008984">
    <property type="entry name" value="SMAD_FHA_dom_sf"/>
</dbReference>
<dbReference type="Proteomes" id="UP001213972">
    <property type="component" value="Chromosome"/>
</dbReference>
<reference evidence="4" key="1">
    <citation type="submission" date="2023-03" db="EMBL/GenBank/DDBJ databases">
        <title>Andean soil-derived lignocellulolytic bacterial consortium as a source of novel taxa and putative plastic-active enzymes.</title>
        <authorList>
            <person name="Diaz-Garcia L."/>
            <person name="Chuvochina M."/>
            <person name="Feuerriegel G."/>
            <person name="Bunk B."/>
            <person name="Sproer C."/>
            <person name="Streit W.R."/>
            <person name="Rodriguez L.M."/>
            <person name="Overmann J."/>
            <person name="Jimenez D.J."/>
        </authorList>
    </citation>
    <scope>NUCLEOTIDE SEQUENCE</scope>
    <source>
        <strain evidence="4">MAG 4610</strain>
    </source>
</reference>
<feature type="domain" description="FHA" evidence="3">
    <location>
        <begin position="222"/>
        <end position="275"/>
    </location>
</feature>
<dbReference type="PROSITE" id="PS50006">
    <property type="entry name" value="FHA_DOMAIN"/>
    <property type="match status" value="1"/>
</dbReference>
<dbReference type="AlphaFoldDB" id="A0AAJ5W4I9"/>
<dbReference type="InterPro" id="IPR000253">
    <property type="entry name" value="FHA_dom"/>
</dbReference>
<proteinExistence type="predicted"/>
<evidence type="ECO:0000313" key="4">
    <source>
        <dbReference type="EMBL" id="WEK14804.1"/>
    </source>
</evidence>
<evidence type="ECO:0000256" key="1">
    <source>
        <dbReference type="ARBA" id="ARBA00022553"/>
    </source>
</evidence>
<protein>
    <submittedName>
        <fullName evidence="4">FHA domain-containing protein</fullName>
    </submittedName>
</protein>
<keyword evidence="1" id="KW-0597">Phosphoprotein</keyword>
<dbReference type="EMBL" id="CP119321">
    <property type="protein sequence ID" value="WEK14804.1"/>
    <property type="molecule type" value="Genomic_DNA"/>
</dbReference>
<dbReference type="Gene3D" id="2.60.200.20">
    <property type="match status" value="1"/>
</dbReference>
<feature type="compositionally biased region" description="Basic and acidic residues" evidence="2">
    <location>
        <begin position="180"/>
        <end position="197"/>
    </location>
</feature>
<organism evidence="4 5">
    <name type="scientific">Candidatus Microbacterium phytovorans</name>
    <dbReference type="NCBI Taxonomy" id="3121374"/>
    <lineage>
        <taxon>Bacteria</taxon>
        <taxon>Bacillati</taxon>
        <taxon>Actinomycetota</taxon>
        <taxon>Actinomycetes</taxon>
        <taxon>Micrococcales</taxon>
        <taxon>Microbacteriaceae</taxon>
        <taxon>Microbacterium</taxon>
    </lineage>
</organism>
<dbReference type="SMART" id="SM00240">
    <property type="entry name" value="FHA"/>
    <property type="match status" value="1"/>
</dbReference>
<feature type="region of interest" description="Disordered" evidence="2">
    <location>
        <begin position="167"/>
        <end position="199"/>
    </location>
</feature>
<evidence type="ECO:0000313" key="5">
    <source>
        <dbReference type="Proteomes" id="UP001213972"/>
    </source>
</evidence>
<dbReference type="SUPFAM" id="SSF49879">
    <property type="entry name" value="SMAD/FHA domain"/>
    <property type="match status" value="1"/>
</dbReference>
<accession>A0AAJ5W4I9</accession>
<evidence type="ECO:0000259" key="3">
    <source>
        <dbReference type="PROSITE" id="PS50006"/>
    </source>
</evidence>
<dbReference type="CDD" id="cd00060">
    <property type="entry name" value="FHA"/>
    <property type="match status" value="1"/>
</dbReference>
<evidence type="ECO:0000256" key="2">
    <source>
        <dbReference type="SAM" id="MobiDB-lite"/>
    </source>
</evidence>
<sequence>MFTYAVARDPAVAGYAMVSERFLAVVSADADDETALRLWRALSASDSGATTGDGGSPAADLASVLSAMSAETPAADPGFAAVADFAVVELVDAPTRSVALAVRGGAQIVLAGGDVRTGEGSSTWRESAASEVAGLTLQLGPAPALLGSLPLGRGIVRADRLDWGLPADALASPEPPVGTVRREQLPEPADDRTELSRVHRRGSMRPVLRLSDGRELDLDLPVVFGRSPKPAAHPGARLITLPSPRREISGAHLEVRLDAEAIIARDLGSTNGTIVRDPDGAMQLLRHGASAALAPGATLDLGDDIIATVDVADGGR</sequence>